<dbReference type="InterPro" id="IPR019984">
    <property type="entry name" value="Ribosomal_uS17_bact/chlr"/>
</dbReference>
<dbReference type="OrthoDB" id="274752at2759"/>
<evidence type="ECO:0000256" key="1">
    <source>
        <dbReference type="ARBA" id="ARBA00002932"/>
    </source>
</evidence>
<evidence type="ECO:0000313" key="8">
    <source>
        <dbReference type="EMBL" id="CAG8509908.1"/>
    </source>
</evidence>
<evidence type="ECO:0000256" key="4">
    <source>
        <dbReference type="ARBA" id="ARBA00022884"/>
    </source>
</evidence>
<dbReference type="GO" id="GO:0005739">
    <property type="term" value="C:mitochondrion"/>
    <property type="evidence" value="ECO:0007669"/>
    <property type="project" value="TreeGrafter"/>
</dbReference>
<dbReference type="PRINTS" id="PR00973">
    <property type="entry name" value="RIBOSOMALS17"/>
</dbReference>
<keyword evidence="9" id="KW-1185">Reference proteome</keyword>
<dbReference type="GO" id="GO:0019843">
    <property type="term" value="F:rRNA binding"/>
    <property type="evidence" value="ECO:0007669"/>
    <property type="project" value="UniProtKB-KW"/>
</dbReference>
<keyword evidence="6" id="KW-0687">Ribonucleoprotein</keyword>
<dbReference type="CDD" id="cd00364">
    <property type="entry name" value="Ribosomal_uS17"/>
    <property type="match status" value="1"/>
</dbReference>
<dbReference type="GO" id="GO:1990904">
    <property type="term" value="C:ribonucleoprotein complex"/>
    <property type="evidence" value="ECO:0007669"/>
    <property type="project" value="UniProtKB-KW"/>
</dbReference>
<dbReference type="PANTHER" id="PTHR10744">
    <property type="entry name" value="40S RIBOSOMAL PROTEIN S11 FAMILY MEMBER"/>
    <property type="match status" value="1"/>
</dbReference>
<dbReference type="InterPro" id="IPR000266">
    <property type="entry name" value="Ribosomal_uS17"/>
</dbReference>
<evidence type="ECO:0000256" key="3">
    <source>
        <dbReference type="ARBA" id="ARBA00022730"/>
    </source>
</evidence>
<evidence type="ECO:0000256" key="6">
    <source>
        <dbReference type="ARBA" id="ARBA00023274"/>
    </source>
</evidence>
<comment type="similarity">
    <text evidence="2">Belongs to the universal ribosomal protein uS17 family.</text>
</comment>
<evidence type="ECO:0000313" key="9">
    <source>
        <dbReference type="Proteomes" id="UP000789342"/>
    </source>
</evidence>
<dbReference type="NCBIfam" id="TIGR03635">
    <property type="entry name" value="uS17_bact"/>
    <property type="match status" value="1"/>
</dbReference>
<dbReference type="AlphaFoldDB" id="A0A9N8ZXA0"/>
<comment type="caution">
    <text evidence="8">The sequence shown here is derived from an EMBL/GenBank/DDBJ whole genome shotgun (WGS) entry which is preliminary data.</text>
</comment>
<feature type="non-terminal residue" evidence="8">
    <location>
        <position position="90"/>
    </location>
</feature>
<proteinExistence type="inferred from homology"/>
<gene>
    <name evidence="8" type="ORF">AMORRO_LOCUS3673</name>
</gene>
<comment type="function">
    <text evidence="1">One of the primary rRNA binding proteins, it binds specifically to the 5'-end of 16S ribosomal RNA.</text>
</comment>
<evidence type="ECO:0000256" key="5">
    <source>
        <dbReference type="ARBA" id="ARBA00022980"/>
    </source>
</evidence>
<evidence type="ECO:0000256" key="7">
    <source>
        <dbReference type="ARBA" id="ARBA00035251"/>
    </source>
</evidence>
<keyword evidence="3" id="KW-0699">rRNA-binding</keyword>
<dbReference type="HAMAP" id="MF_01345_B">
    <property type="entry name" value="Ribosomal_uS17_B"/>
    <property type="match status" value="1"/>
</dbReference>
<dbReference type="NCBIfam" id="NF004123">
    <property type="entry name" value="PRK05610.1"/>
    <property type="match status" value="1"/>
</dbReference>
<dbReference type="Gene3D" id="2.40.50.140">
    <property type="entry name" value="Nucleic acid-binding proteins"/>
    <property type="match status" value="1"/>
</dbReference>
<evidence type="ECO:0000256" key="2">
    <source>
        <dbReference type="ARBA" id="ARBA00010254"/>
    </source>
</evidence>
<dbReference type="InterPro" id="IPR012340">
    <property type="entry name" value="NA-bd_OB-fold"/>
</dbReference>
<dbReference type="GO" id="GO:0003735">
    <property type="term" value="F:structural constituent of ribosome"/>
    <property type="evidence" value="ECO:0007669"/>
    <property type="project" value="InterPro"/>
</dbReference>
<name>A0A9N8ZXA0_9GLOM</name>
<keyword evidence="5" id="KW-0689">Ribosomal protein</keyword>
<reference evidence="8" key="1">
    <citation type="submission" date="2021-06" db="EMBL/GenBank/DDBJ databases">
        <authorList>
            <person name="Kallberg Y."/>
            <person name="Tangrot J."/>
            <person name="Rosling A."/>
        </authorList>
    </citation>
    <scope>NUCLEOTIDE SEQUENCE</scope>
    <source>
        <strain evidence="8">CL551</strain>
    </source>
</reference>
<dbReference type="SUPFAM" id="SSF50249">
    <property type="entry name" value="Nucleic acid-binding proteins"/>
    <property type="match status" value="1"/>
</dbReference>
<sequence>MVRQNFVGIVVGTAMQKTVKVRVARQFVHPRVRKIITKHKKFFAHDEKENCSLGDVVKIEACRPLSKMKSFTVVEIIRRAKTWVDPDTNE</sequence>
<dbReference type="EMBL" id="CAJVPV010001839">
    <property type="protein sequence ID" value="CAG8509908.1"/>
    <property type="molecule type" value="Genomic_DNA"/>
</dbReference>
<organism evidence="8 9">
    <name type="scientific">Acaulospora morrowiae</name>
    <dbReference type="NCBI Taxonomy" id="94023"/>
    <lineage>
        <taxon>Eukaryota</taxon>
        <taxon>Fungi</taxon>
        <taxon>Fungi incertae sedis</taxon>
        <taxon>Mucoromycota</taxon>
        <taxon>Glomeromycotina</taxon>
        <taxon>Glomeromycetes</taxon>
        <taxon>Diversisporales</taxon>
        <taxon>Acaulosporaceae</taxon>
        <taxon>Acaulospora</taxon>
    </lineage>
</organism>
<protein>
    <recommendedName>
        <fullName evidence="7">Small ribosomal subunit protein uS17c</fullName>
    </recommendedName>
</protein>
<dbReference type="Pfam" id="PF00366">
    <property type="entry name" value="Ribosomal_S17"/>
    <property type="match status" value="1"/>
</dbReference>
<keyword evidence="4" id="KW-0694">RNA-binding</keyword>
<dbReference type="GO" id="GO:0006412">
    <property type="term" value="P:translation"/>
    <property type="evidence" value="ECO:0007669"/>
    <property type="project" value="InterPro"/>
</dbReference>
<dbReference type="GO" id="GO:0005840">
    <property type="term" value="C:ribosome"/>
    <property type="evidence" value="ECO:0007669"/>
    <property type="project" value="UniProtKB-KW"/>
</dbReference>
<accession>A0A9N8ZXA0</accession>
<dbReference type="Proteomes" id="UP000789342">
    <property type="component" value="Unassembled WGS sequence"/>
</dbReference>
<dbReference type="PANTHER" id="PTHR10744:SF1">
    <property type="entry name" value="SMALL RIBOSOMAL SUBUNIT PROTEIN US17M"/>
    <property type="match status" value="1"/>
</dbReference>